<reference evidence="1 2" key="1">
    <citation type="submission" date="2019-07" db="EMBL/GenBank/DDBJ databases">
        <title>Whole genome shotgun sequence of Cellulomonas composti NBRC 100758.</title>
        <authorList>
            <person name="Hosoyama A."/>
            <person name="Uohara A."/>
            <person name="Ohji S."/>
            <person name="Ichikawa N."/>
        </authorList>
    </citation>
    <scope>NUCLEOTIDE SEQUENCE [LARGE SCALE GENOMIC DNA]</scope>
    <source>
        <strain evidence="1 2">NBRC 100758</strain>
    </source>
</reference>
<organism evidence="1 2">
    <name type="scientific">Cellulomonas composti</name>
    <dbReference type="NCBI Taxonomy" id="266130"/>
    <lineage>
        <taxon>Bacteria</taxon>
        <taxon>Bacillati</taxon>
        <taxon>Actinomycetota</taxon>
        <taxon>Actinomycetes</taxon>
        <taxon>Micrococcales</taxon>
        <taxon>Cellulomonadaceae</taxon>
        <taxon>Cellulomonas</taxon>
    </lineage>
</organism>
<evidence type="ECO:0000313" key="2">
    <source>
        <dbReference type="Proteomes" id="UP000321720"/>
    </source>
</evidence>
<comment type="caution">
    <text evidence="1">The sequence shown here is derived from an EMBL/GenBank/DDBJ whole genome shotgun (WGS) entry which is preliminary data.</text>
</comment>
<dbReference type="RefSeq" id="WP_186812660.1">
    <property type="nucleotide sequence ID" value="NZ_BJWG01000008.1"/>
</dbReference>
<evidence type="ECO:0000313" key="1">
    <source>
        <dbReference type="EMBL" id="GEL95378.1"/>
    </source>
</evidence>
<dbReference type="EMBL" id="BJWG01000008">
    <property type="protein sequence ID" value="GEL95378.1"/>
    <property type="molecule type" value="Genomic_DNA"/>
</dbReference>
<proteinExistence type="predicted"/>
<gene>
    <name evidence="1" type="ORF">CCO02nite_20360</name>
</gene>
<keyword evidence="2" id="KW-1185">Reference proteome</keyword>
<sequence>MTARVKRRWEVWALYEVPVRMSRHWTRKAAERAALRWQHDPWFGNPWLPHEVREVTR</sequence>
<dbReference type="AlphaFoldDB" id="A0A511JBM5"/>
<dbReference type="Proteomes" id="UP000321720">
    <property type="component" value="Unassembled WGS sequence"/>
</dbReference>
<accession>A0A511JBM5</accession>
<name>A0A511JBM5_9CELL</name>
<protein>
    <submittedName>
        <fullName evidence="1">Uncharacterized protein</fullName>
    </submittedName>
</protein>